<reference evidence="1" key="1">
    <citation type="submission" date="2022-01" db="EMBL/GenBank/DDBJ databases">
        <authorList>
            <person name="King R."/>
        </authorList>
    </citation>
    <scope>NUCLEOTIDE SEQUENCE</scope>
</reference>
<keyword evidence="2" id="KW-1185">Reference proteome</keyword>
<protein>
    <submittedName>
        <fullName evidence="1">Uncharacterized protein</fullName>
    </submittedName>
</protein>
<organism evidence="1 2">
    <name type="scientific">Nezara viridula</name>
    <name type="common">Southern green stink bug</name>
    <name type="synonym">Cimex viridulus</name>
    <dbReference type="NCBI Taxonomy" id="85310"/>
    <lineage>
        <taxon>Eukaryota</taxon>
        <taxon>Metazoa</taxon>
        <taxon>Ecdysozoa</taxon>
        <taxon>Arthropoda</taxon>
        <taxon>Hexapoda</taxon>
        <taxon>Insecta</taxon>
        <taxon>Pterygota</taxon>
        <taxon>Neoptera</taxon>
        <taxon>Paraneoptera</taxon>
        <taxon>Hemiptera</taxon>
        <taxon>Heteroptera</taxon>
        <taxon>Panheteroptera</taxon>
        <taxon>Pentatomomorpha</taxon>
        <taxon>Pentatomoidea</taxon>
        <taxon>Pentatomidae</taxon>
        <taxon>Pentatominae</taxon>
        <taxon>Nezara</taxon>
    </lineage>
</organism>
<evidence type="ECO:0000313" key="2">
    <source>
        <dbReference type="Proteomes" id="UP001152798"/>
    </source>
</evidence>
<dbReference type="Proteomes" id="UP001152798">
    <property type="component" value="Chromosome 1"/>
</dbReference>
<dbReference type="OrthoDB" id="10626130at2759"/>
<sequence>MTLLISDRKAFNGNCARLFRDSNSTLTTDNDQYYPRSNYQAVTTRHLGDDSDLEHDYHINMQEQNKNNMQKLLKSHTRPVTFTKAQQMRRSIPSDRFSISIVCCHNRDFRWFVPLVAPNVPKGQQSHLLGEIPSPFVTAVGRHALHPGRVLCRIKSSPPFIVILHRGLSSCGVQNLRWIGFKLICSSLSSYTFHPHIRRVVS</sequence>
<dbReference type="AlphaFoldDB" id="A0A9P0ECG2"/>
<gene>
    <name evidence="1" type="ORF">NEZAVI_LOCUS2340</name>
</gene>
<dbReference type="EMBL" id="OV725077">
    <property type="protein sequence ID" value="CAH1391296.1"/>
    <property type="molecule type" value="Genomic_DNA"/>
</dbReference>
<proteinExistence type="predicted"/>
<accession>A0A9P0ECG2</accession>
<name>A0A9P0ECG2_NEZVI</name>
<evidence type="ECO:0000313" key="1">
    <source>
        <dbReference type="EMBL" id="CAH1391296.1"/>
    </source>
</evidence>